<dbReference type="InterPro" id="IPR036777">
    <property type="entry name" value="Channel_Tsx-like_sf"/>
</dbReference>
<proteinExistence type="inferred from homology"/>
<evidence type="ECO:0000313" key="3">
    <source>
        <dbReference type="EMBL" id="TMM45405.1"/>
    </source>
</evidence>
<name>A0A8H2JLF1_9GAMM</name>
<evidence type="ECO:0008006" key="5">
    <source>
        <dbReference type="Google" id="ProtNLM"/>
    </source>
</evidence>
<dbReference type="EMBL" id="SZVP01000006">
    <property type="protein sequence ID" value="TMM45405.1"/>
    <property type="molecule type" value="Genomic_DNA"/>
</dbReference>
<dbReference type="Proteomes" id="UP000307702">
    <property type="component" value="Unassembled WGS sequence"/>
</dbReference>
<dbReference type="Pfam" id="PF03502">
    <property type="entry name" value="Channel_Tsx"/>
    <property type="match status" value="1"/>
</dbReference>
<sequence>MKFSTTLTALALTAALTAQVASAETWGNTEVQLQAGGEFETAANGGQSTGTITTFQYAGGWEYGDNFFFVDSAQYSGKDGRADSAEMYAEWYSNFSLGAITGNDLSFGPVKDIGLVMGVNYAPEVDSTWVLPGVTFALDLPGFAFATLNVSAFIHANGADSSVANTFKGPFAIVDEDSSFMVDFAWAYPFKLGSTSWSIEGHLEYIDGRTQVSNFGTTELESWILFQPQVRLDVGELIGTESNRLFAGIEYQYFKNKLGAKDVDDNTVQFLAVWRF</sequence>
<dbReference type="RefSeq" id="WP_138622359.1">
    <property type="nucleotide sequence ID" value="NZ_SZVP01000006.1"/>
</dbReference>
<gene>
    <name evidence="3" type="ORF">FCS21_08415</name>
</gene>
<evidence type="ECO:0000256" key="2">
    <source>
        <dbReference type="SAM" id="SignalP"/>
    </source>
</evidence>
<protein>
    <recommendedName>
        <fullName evidence="5">Nucleoside-binding protein</fullName>
    </recommendedName>
</protein>
<evidence type="ECO:0000313" key="4">
    <source>
        <dbReference type="Proteomes" id="UP000307702"/>
    </source>
</evidence>
<dbReference type="AlphaFoldDB" id="A0A8H2JLF1"/>
<keyword evidence="4" id="KW-1185">Reference proteome</keyword>
<feature type="signal peptide" evidence="2">
    <location>
        <begin position="1"/>
        <end position="23"/>
    </location>
</feature>
<feature type="chain" id="PRO_5034840202" description="Nucleoside-binding protein" evidence="2">
    <location>
        <begin position="24"/>
        <end position="276"/>
    </location>
</feature>
<reference evidence="3 4" key="1">
    <citation type="submission" date="2019-05" db="EMBL/GenBank/DDBJ databases">
        <title>Colwellia ponticola sp. nov., isolated from seawater.</title>
        <authorList>
            <person name="Yoon J.-H."/>
        </authorList>
    </citation>
    <scope>NUCLEOTIDE SEQUENCE [LARGE SCALE GENOMIC DNA]</scope>
    <source>
        <strain evidence="3 4">OISW-25</strain>
    </source>
</reference>
<comment type="similarity">
    <text evidence="1">Belongs to the nucleoside-specific channel-forming outer membrane porin (Tsx) (TC 1.B.10) family.</text>
</comment>
<dbReference type="OrthoDB" id="104801at2"/>
<evidence type="ECO:0000256" key="1">
    <source>
        <dbReference type="ARBA" id="ARBA00008728"/>
    </source>
</evidence>
<dbReference type="Gene3D" id="2.40.230.20">
    <property type="entry name" value="Nucleoside-specific channel-forming protein, Tsx-like"/>
    <property type="match status" value="1"/>
</dbReference>
<comment type="caution">
    <text evidence="3">The sequence shown here is derived from an EMBL/GenBank/DDBJ whole genome shotgun (WGS) entry which is preliminary data.</text>
</comment>
<keyword evidence="2" id="KW-0732">Signal</keyword>
<organism evidence="3 4">
    <name type="scientific">Colwellia ponticola</name>
    <dbReference type="NCBI Taxonomy" id="2304625"/>
    <lineage>
        <taxon>Bacteria</taxon>
        <taxon>Pseudomonadati</taxon>
        <taxon>Pseudomonadota</taxon>
        <taxon>Gammaproteobacteria</taxon>
        <taxon>Alteromonadales</taxon>
        <taxon>Colwelliaceae</taxon>
        <taxon>Colwellia</taxon>
    </lineage>
</organism>
<dbReference type="GO" id="GO:0009279">
    <property type="term" value="C:cell outer membrane"/>
    <property type="evidence" value="ECO:0007669"/>
    <property type="project" value="InterPro"/>
</dbReference>
<dbReference type="InterPro" id="IPR018013">
    <property type="entry name" value="Channel_Tsx-like"/>
</dbReference>
<dbReference type="SUPFAM" id="SSF111364">
    <property type="entry name" value="Tsx-like channel"/>
    <property type="match status" value="1"/>
</dbReference>
<accession>A0A8H2JLF1</accession>